<organism evidence="3 4">
    <name type="scientific">Aeoliella straminimaris</name>
    <dbReference type="NCBI Taxonomy" id="2954799"/>
    <lineage>
        <taxon>Bacteria</taxon>
        <taxon>Pseudomonadati</taxon>
        <taxon>Planctomycetota</taxon>
        <taxon>Planctomycetia</taxon>
        <taxon>Pirellulales</taxon>
        <taxon>Lacipirellulaceae</taxon>
        <taxon>Aeoliella</taxon>
    </lineage>
</organism>
<dbReference type="Gene3D" id="3.40.50.2300">
    <property type="match status" value="1"/>
</dbReference>
<accession>A0A9X2FE27</accession>
<dbReference type="PROSITE" id="PS50110">
    <property type="entry name" value="RESPONSE_REGULATORY"/>
    <property type="match status" value="1"/>
</dbReference>
<dbReference type="PANTHER" id="PTHR43228">
    <property type="entry name" value="TWO-COMPONENT RESPONSE REGULATOR"/>
    <property type="match status" value="1"/>
</dbReference>
<gene>
    <name evidence="3" type="ORF">NG895_01115</name>
</gene>
<protein>
    <submittedName>
        <fullName evidence="3">Response regulator</fullName>
    </submittedName>
</protein>
<feature type="domain" description="Response regulatory" evidence="2">
    <location>
        <begin position="2"/>
        <end position="117"/>
    </location>
</feature>
<dbReference type="InterPro" id="IPR001789">
    <property type="entry name" value="Sig_transdc_resp-reg_receiver"/>
</dbReference>
<dbReference type="AlphaFoldDB" id="A0A9X2FE27"/>
<proteinExistence type="predicted"/>
<reference evidence="3" key="1">
    <citation type="submission" date="2022-06" db="EMBL/GenBank/DDBJ databases">
        <title>Aeoliella straminimaris, a novel planctomycete from sediments.</title>
        <authorList>
            <person name="Vitorino I.R."/>
            <person name="Lage O.M."/>
        </authorList>
    </citation>
    <scope>NUCLEOTIDE SEQUENCE</scope>
    <source>
        <strain evidence="3">ICT_H6.2</strain>
    </source>
</reference>
<dbReference type="SUPFAM" id="SSF52172">
    <property type="entry name" value="CheY-like"/>
    <property type="match status" value="1"/>
</dbReference>
<evidence type="ECO:0000313" key="4">
    <source>
        <dbReference type="Proteomes" id="UP001155241"/>
    </source>
</evidence>
<dbReference type="SMART" id="SM00448">
    <property type="entry name" value="REC"/>
    <property type="match status" value="1"/>
</dbReference>
<dbReference type="Pfam" id="PF00072">
    <property type="entry name" value="Response_reg"/>
    <property type="match status" value="1"/>
</dbReference>
<evidence type="ECO:0000256" key="1">
    <source>
        <dbReference type="PROSITE-ProRule" id="PRU00169"/>
    </source>
</evidence>
<evidence type="ECO:0000259" key="2">
    <source>
        <dbReference type="PROSITE" id="PS50110"/>
    </source>
</evidence>
<keyword evidence="1" id="KW-0597">Phosphoprotein</keyword>
<dbReference type="PANTHER" id="PTHR43228:SF1">
    <property type="entry name" value="TWO-COMPONENT RESPONSE REGULATOR ARR22"/>
    <property type="match status" value="1"/>
</dbReference>
<dbReference type="EMBL" id="JAMXLR010000004">
    <property type="protein sequence ID" value="MCO6042496.1"/>
    <property type="molecule type" value="Genomic_DNA"/>
</dbReference>
<keyword evidence="4" id="KW-1185">Reference proteome</keyword>
<dbReference type="GO" id="GO:0000160">
    <property type="term" value="P:phosphorelay signal transduction system"/>
    <property type="evidence" value="ECO:0007669"/>
    <property type="project" value="InterPro"/>
</dbReference>
<dbReference type="Proteomes" id="UP001155241">
    <property type="component" value="Unassembled WGS sequence"/>
</dbReference>
<dbReference type="InterPro" id="IPR011006">
    <property type="entry name" value="CheY-like_superfamily"/>
</dbReference>
<dbReference type="InterPro" id="IPR052048">
    <property type="entry name" value="ST_Response_Regulator"/>
</dbReference>
<evidence type="ECO:0000313" key="3">
    <source>
        <dbReference type="EMBL" id="MCO6042496.1"/>
    </source>
</evidence>
<comment type="caution">
    <text evidence="3">The sequence shown here is derived from an EMBL/GenBank/DDBJ whole genome shotgun (WGS) entry which is preliminary data.</text>
</comment>
<name>A0A9X2FE27_9BACT</name>
<sequence length="121" mass="13392">MRALVADDAKMMRTIIRRTLESMGFDAVVEAEDGAQAVDAFRGDVFDIVLTDWNMPHKDGLQVLKDIRASDTNVPVIIITTEGQQQHVLEAVKAGVSDYILKPFEADSLKEKVTKHVPSLV</sequence>
<dbReference type="RefSeq" id="WP_252850598.1">
    <property type="nucleotide sequence ID" value="NZ_JAMXLR010000004.1"/>
</dbReference>
<feature type="modified residue" description="4-aspartylphosphate" evidence="1">
    <location>
        <position position="52"/>
    </location>
</feature>